<evidence type="ECO:0000259" key="6">
    <source>
        <dbReference type="Pfam" id="PF24517"/>
    </source>
</evidence>
<feature type="domain" description="Carbohydrate-binding module family 96" evidence="6">
    <location>
        <begin position="86"/>
        <end position="185"/>
    </location>
</feature>
<proteinExistence type="predicted"/>
<dbReference type="Gene3D" id="3.90.550.10">
    <property type="entry name" value="Spore Coat Polysaccharide Biosynthesis Protein SpsA, Chain A"/>
    <property type="match status" value="1"/>
</dbReference>
<protein>
    <recommendedName>
        <fullName evidence="9">Glycosyltransferase 2-like domain-containing protein</fullName>
    </recommendedName>
</protein>
<evidence type="ECO:0000256" key="2">
    <source>
        <dbReference type="ARBA" id="ARBA00022525"/>
    </source>
</evidence>
<feature type="region of interest" description="Disordered" evidence="4">
    <location>
        <begin position="68"/>
        <end position="110"/>
    </location>
</feature>
<dbReference type="Proteomes" id="UP001165060">
    <property type="component" value="Unassembled WGS sequence"/>
</dbReference>
<dbReference type="InterPro" id="IPR001173">
    <property type="entry name" value="Glyco_trans_2-like"/>
</dbReference>
<dbReference type="Pfam" id="PF00535">
    <property type="entry name" value="Glycos_transf_2"/>
    <property type="match status" value="1"/>
</dbReference>
<dbReference type="Pfam" id="PF24517">
    <property type="entry name" value="CBM96"/>
    <property type="match status" value="1"/>
</dbReference>
<feature type="domain" description="Glycosyltransferase 2-like" evidence="5">
    <location>
        <begin position="306"/>
        <end position="373"/>
    </location>
</feature>
<evidence type="ECO:0000313" key="7">
    <source>
        <dbReference type="EMBL" id="GMI33116.1"/>
    </source>
</evidence>
<comment type="subcellular location">
    <subcellularLocation>
        <location evidence="1">Secreted</location>
    </subcellularLocation>
</comment>
<comment type="caution">
    <text evidence="7">The sequence shown here is derived from an EMBL/GenBank/DDBJ whole genome shotgun (WGS) entry which is preliminary data.</text>
</comment>
<evidence type="ECO:0008006" key="9">
    <source>
        <dbReference type="Google" id="ProtNLM"/>
    </source>
</evidence>
<evidence type="ECO:0000259" key="5">
    <source>
        <dbReference type="Pfam" id="PF00535"/>
    </source>
</evidence>
<organism evidence="7 8">
    <name type="scientific">Tetraparma gracilis</name>
    <dbReference type="NCBI Taxonomy" id="2962635"/>
    <lineage>
        <taxon>Eukaryota</taxon>
        <taxon>Sar</taxon>
        <taxon>Stramenopiles</taxon>
        <taxon>Ochrophyta</taxon>
        <taxon>Bolidophyceae</taxon>
        <taxon>Parmales</taxon>
        <taxon>Triparmaceae</taxon>
        <taxon>Tetraparma</taxon>
    </lineage>
</organism>
<evidence type="ECO:0000256" key="4">
    <source>
        <dbReference type="SAM" id="MobiDB-lite"/>
    </source>
</evidence>
<evidence type="ECO:0000256" key="1">
    <source>
        <dbReference type="ARBA" id="ARBA00004613"/>
    </source>
</evidence>
<reference evidence="7 8" key="1">
    <citation type="journal article" date="2023" name="Commun. Biol.">
        <title>Genome analysis of Parmales, the sister group of diatoms, reveals the evolutionary specialization of diatoms from phago-mixotrophs to photoautotrophs.</title>
        <authorList>
            <person name="Ban H."/>
            <person name="Sato S."/>
            <person name="Yoshikawa S."/>
            <person name="Yamada K."/>
            <person name="Nakamura Y."/>
            <person name="Ichinomiya M."/>
            <person name="Sato N."/>
            <person name="Blanc-Mathieu R."/>
            <person name="Endo H."/>
            <person name="Kuwata A."/>
            <person name="Ogata H."/>
        </authorList>
    </citation>
    <scope>NUCLEOTIDE SEQUENCE [LARGE SCALE GENOMIC DNA]</scope>
</reference>
<evidence type="ECO:0000313" key="8">
    <source>
        <dbReference type="Proteomes" id="UP001165060"/>
    </source>
</evidence>
<keyword evidence="3" id="KW-0732">Signal</keyword>
<gene>
    <name evidence="7" type="ORF">TeGR_g11410</name>
</gene>
<evidence type="ECO:0000256" key="3">
    <source>
        <dbReference type="ARBA" id="ARBA00022729"/>
    </source>
</evidence>
<dbReference type="EMBL" id="BRYB01000570">
    <property type="protein sequence ID" value="GMI33116.1"/>
    <property type="molecule type" value="Genomic_DNA"/>
</dbReference>
<keyword evidence="2" id="KW-0964">Secreted</keyword>
<name>A0ABQ6MV58_9STRA</name>
<dbReference type="InterPro" id="IPR055372">
    <property type="entry name" value="CBM96"/>
</dbReference>
<dbReference type="SUPFAM" id="SSF53448">
    <property type="entry name" value="Nucleotide-diphospho-sugar transferases"/>
    <property type="match status" value="1"/>
</dbReference>
<feature type="compositionally biased region" description="Pro residues" evidence="4">
    <location>
        <begin position="74"/>
        <end position="87"/>
    </location>
</feature>
<keyword evidence="8" id="KW-1185">Reference proteome</keyword>
<dbReference type="InterPro" id="IPR029044">
    <property type="entry name" value="Nucleotide-diphossugar_trans"/>
</dbReference>
<dbReference type="CDD" id="cd00761">
    <property type="entry name" value="Glyco_tranf_GTA_type"/>
    <property type="match status" value="1"/>
</dbReference>
<sequence length="970" mass="105434">MVQQRARSTLPLSKAVNRLGLLLCAFMLLNVLLLSSAPPSPSKLRQGPITISPAARPRVRPNPWVNKIRSRLLPNPPPAPPSPPSSPVYPSKDTYVRNGPHSHQNHGGETSLVVKSDFSAPGLARRSYVEWKDVPPSSKLSATFGVKDRSGGFDEDAGVVICKLRGGAWKEGEIRWENKPAPDLASCSLSPALVRVGSPVCFNIPPGWVVSGTVSVVAMLVPPDGKAEFLPPPPGEDDAAVKVRRKAVLDRVRSGDWASFHSRESAKVHLRPKLTSHEHDCSPLHVPESPFPVLGKPHSQTNTLMVVSTCNEVAHTLKMVETLEKSNDSFDVLFVDDASSDGTPRLLRRLGYAVITKEEPLGLTHSWNLGYEFFVSGGGGTHYDFLIVANNDILVPDGAVGGITSLLRHYPFMAPTTTLRGAGYSAGQSLATACGLTGDVEGQIDEPANYQRVQNMISSACSFGPAYELPRKLRFGGFFFGLRAREAKQMQLAPGILFEPANVLFGQEDSLLASFEKIGLKTAFTKGAFVYHTKSQTVKKSGYRVGHLSEMNSDLRYYHEGSASGWREDDVIASSAGILGDAAATVVAFASSHSAAARSLGAVLVSQNQWTVRYLDVEDDWYDLAGVDVLVALVDCYEPALARFRKPGLAFVAWATEGEAGWGGKFDLILAPSEEVRDKLDALQPFVVQCARRCPVGEHSAKIKTPVAVLPAGPSGGDLKEILGAHDLLSRSALTGGGSCHDVQKQHQLCVVARTYAGQGSHTLSFLHSLLNQPSPDHETRVFLVNTDVDKVMKNGMRFTEQLQEQADAVNRGTGRCNVHVLDPPFTPDPNAYGYDSTDWAAETLLEAGGCDFMMFTNGDNFYLPTLMSMLGRKMNAGSEFVAWDFLTHHDRPATNVISVRIERGFIDLGSFVVSGRAIKRSNSSFMVDGVATSDMFARDWHFIHSLTQYLGREEGEKVALVHRVLFSHQ</sequence>
<accession>A0ABQ6MV58</accession>